<dbReference type="Pfam" id="PF00534">
    <property type="entry name" value="Glycos_transf_1"/>
    <property type="match status" value="1"/>
</dbReference>
<keyword evidence="3 6" id="KW-0808">Transferase</keyword>
<gene>
    <name evidence="6" type="ORF">GQF01_32820</name>
</gene>
<accession>A0A6L8V9J0</accession>
<dbReference type="InterPro" id="IPR001296">
    <property type="entry name" value="Glyco_trans_1"/>
</dbReference>
<organism evidence="6 7">
    <name type="scientific">Paenibacillus silvestris</name>
    <dbReference type="NCBI Taxonomy" id="2606219"/>
    <lineage>
        <taxon>Bacteria</taxon>
        <taxon>Bacillati</taxon>
        <taxon>Bacillota</taxon>
        <taxon>Bacilli</taxon>
        <taxon>Bacillales</taxon>
        <taxon>Paenibacillaceae</taxon>
        <taxon>Paenibacillus</taxon>
    </lineage>
</organism>
<dbReference type="GO" id="GO:0016758">
    <property type="term" value="F:hexosyltransferase activity"/>
    <property type="evidence" value="ECO:0007669"/>
    <property type="project" value="InterPro"/>
</dbReference>
<dbReference type="InterPro" id="IPR009695">
    <property type="entry name" value="Diacylglyc_glucosyltr_N"/>
</dbReference>
<dbReference type="Pfam" id="PF06925">
    <property type="entry name" value="MGDG_synth"/>
    <property type="match status" value="1"/>
</dbReference>
<comment type="caution">
    <text evidence="6">The sequence shown here is derived from an EMBL/GenBank/DDBJ whole genome shotgun (WGS) entry which is preliminary data.</text>
</comment>
<sequence length="381" mass="43242">MKGGISAMPFNPRILILTASYGNGHIQASKALQQQFFRQGIEQVKIVNLMKEGHPWIYSITSSLISKSTKSSKLGIDYYGWSYYLTRETKETALFQKSMTYLGQKKLRELIQKERPDVVVNTFPFGAAPIVCSSMGVKNFTVLTDYALHASWLHPKVDRYYVATEDLKQQIIFKGYSKDRIVVSGIPLKQEFATASIREQSQSLQKKIILIMATENGVSSYLDEMLDTLLLLHDCQLVVICGHNKKLKDRLQVEFAAYKEITILGFVDNVHEWMRRAECIVTKAGGLTLTEAIASRLPVFVYKPNGGQEKENALYLSRFGVASIANKMEDFYIHIQQFIQHPTKSRDMRARMGALQRNQAAAHIVNDMMMILEHQIMSASI</sequence>
<reference evidence="6 7" key="1">
    <citation type="submission" date="2019-12" db="EMBL/GenBank/DDBJ databases">
        <title>Paenibacillus sp. nov. sp. isolated from soil.</title>
        <authorList>
            <person name="Kim J."/>
            <person name="Jeong S.E."/>
            <person name="Jung H.S."/>
            <person name="Jeon C.O."/>
        </authorList>
    </citation>
    <scope>NUCLEOTIDE SEQUENCE [LARGE SCALE GENOMIC DNA]</scope>
    <source>
        <strain evidence="6 7">5J-6</strain>
    </source>
</reference>
<evidence type="ECO:0000313" key="6">
    <source>
        <dbReference type="EMBL" id="MZQ86904.1"/>
    </source>
</evidence>
<dbReference type="SUPFAM" id="SSF53756">
    <property type="entry name" value="UDP-Glycosyltransferase/glycogen phosphorylase"/>
    <property type="match status" value="1"/>
</dbReference>
<keyword evidence="7" id="KW-1185">Reference proteome</keyword>
<dbReference type="GO" id="GO:0009247">
    <property type="term" value="P:glycolipid biosynthetic process"/>
    <property type="evidence" value="ECO:0007669"/>
    <property type="project" value="InterPro"/>
</dbReference>
<protein>
    <submittedName>
        <fullName evidence="6">Glycosyltransferase</fullName>
    </submittedName>
</protein>
<dbReference type="EMBL" id="WTUZ01000040">
    <property type="protein sequence ID" value="MZQ86904.1"/>
    <property type="molecule type" value="Genomic_DNA"/>
</dbReference>
<name>A0A6L8V9J0_9BACL</name>
<evidence type="ECO:0000256" key="3">
    <source>
        <dbReference type="ARBA" id="ARBA00022679"/>
    </source>
</evidence>
<evidence type="ECO:0000259" key="4">
    <source>
        <dbReference type="Pfam" id="PF00534"/>
    </source>
</evidence>
<evidence type="ECO:0000313" key="7">
    <source>
        <dbReference type="Proteomes" id="UP000481087"/>
    </source>
</evidence>
<proteinExistence type="inferred from homology"/>
<dbReference type="PANTHER" id="PTHR43025:SF3">
    <property type="entry name" value="MONOGALACTOSYLDIACYLGLYCEROL SYNTHASE 1, CHLOROPLASTIC"/>
    <property type="match status" value="1"/>
</dbReference>
<dbReference type="GO" id="GO:0016020">
    <property type="term" value="C:membrane"/>
    <property type="evidence" value="ECO:0007669"/>
    <property type="project" value="GOC"/>
</dbReference>
<dbReference type="Proteomes" id="UP000481087">
    <property type="component" value="Unassembled WGS sequence"/>
</dbReference>
<dbReference type="Gene3D" id="3.40.50.2000">
    <property type="entry name" value="Glycogen Phosphorylase B"/>
    <property type="match status" value="1"/>
</dbReference>
<evidence type="ECO:0000256" key="2">
    <source>
        <dbReference type="ARBA" id="ARBA00022676"/>
    </source>
</evidence>
<feature type="domain" description="Diacylglycerol glucosyltransferase N-terminal" evidence="5">
    <location>
        <begin position="25"/>
        <end position="187"/>
    </location>
</feature>
<evidence type="ECO:0000256" key="1">
    <source>
        <dbReference type="ARBA" id="ARBA00006962"/>
    </source>
</evidence>
<comment type="similarity">
    <text evidence="1">Belongs to the glycosyltransferase 28 family.</text>
</comment>
<feature type="domain" description="Glycosyl transferase family 1" evidence="4">
    <location>
        <begin position="198"/>
        <end position="349"/>
    </location>
</feature>
<dbReference type="InterPro" id="IPR050519">
    <property type="entry name" value="Glycosyltransf_28_UgtP"/>
</dbReference>
<keyword evidence="2" id="KW-0328">Glycosyltransferase</keyword>
<dbReference type="PANTHER" id="PTHR43025">
    <property type="entry name" value="MONOGALACTOSYLDIACYLGLYCEROL SYNTHASE"/>
    <property type="match status" value="1"/>
</dbReference>
<dbReference type="AlphaFoldDB" id="A0A6L8V9J0"/>
<evidence type="ECO:0000259" key="5">
    <source>
        <dbReference type="Pfam" id="PF06925"/>
    </source>
</evidence>